<name>A0ABR7N477_9FIRM</name>
<dbReference type="InterPro" id="IPR015854">
    <property type="entry name" value="ABC_transpr_LolD-like"/>
</dbReference>
<dbReference type="Gene3D" id="3.40.50.300">
    <property type="entry name" value="P-loop containing nucleotide triphosphate hydrolases"/>
    <property type="match status" value="1"/>
</dbReference>
<dbReference type="PROSITE" id="PS50893">
    <property type="entry name" value="ABC_TRANSPORTER_2"/>
    <property type="match status" value="1"/>
</dbReference>
<feature type="transmembrane region" description="Helical" evidence="4">
    <location>
        <begin position="657"/>
        <end position="682"/>
    </location>
</feature>
<keyword evidence="3 6" id="KW-0067">ATP-binding</keyword>
<comment type="caution">
    <text evidence="6">The sequence shown here is derived from an EMBL/GenBank/DDBJ whole genome shotgun (WGS) entry which is preliminary data.</text>
</comment>
<dbReference type="Proteomes" id="UP000606193">
    <property type="component" value="Unassembled WGS sequence"/>
</dbReference>
<evidence type="ECO:0000313" key="7">
    <source>
        <dbReference type="Proteomes" id="UP000606193"/>
    </source>
</evidence>
<feature type="transmembrane region" description="Helical" evidence="4">
    <location>
        <begin position="279"/>
        <end position="296"/>
    </location>
</feature>
<dbReference type="RefSeq" id="WP_249298479.1">
    <property type="nucleotide sequence ID" value="NZ_JACRSX010000022.1"/>
</dbReference>
<evidence type="ECO:0000256" key="2">
    <source>
        <dbReference type="ARBA" id="ARBA00022741"/>
    </source>
</evidence>
<evidence type="ECO:0000313" key="6">
    <source>
        <dbReference type="EMBL" id="MBC8563429.1"/>
    </source>
</evidence>
<dbReference type="InterPro" id="IPR017871">
    <property type="entry name" value="ABC_transporter-like_CS"/>
</dbReference>
<evidence type="ECO:0000256" key="3">
    <source>
        <dbReference type="ARBA" id="ARBA00022840"/>
    </source>
</evidence>
<dbReference type="PANTHER" id="PTHR24220">
    <property type="entry name" value="IMPORT ATP-BINDING PROTEIN"/>
    <property type="match status" value="1"/>
</dbReference>
<sequence>MRETLVELKLASKYYKTDTHVVEALRRISLKFERGEFVAVTGESGSGKSTLLRAICGLIPLDDGDLFLHGESCFSCSPEEWNEIRRREIGMIWQDYKLIEHYTVMDNVIMALRIAGMEENAQEKAVNALRRAGLKDYENHKAGQLSSGQKQRLAIARAVAVSAPIILADEPTGNLDHQSSLEILRLLRDVAKDSLVIMVTHDFAEAQEFVSRKVTLRNGQVMDDVRLQETNGSDAQNGDKKQCLKTMDPGKSGLQRKADRKDILYFAWKNIRGHKVKTGLILLLMMLVAVISYGSIGEIQMFRDDRIARVTDDSIFGEQDRTRLLVKRSDGSAMGKTDLEEILKQPEVVAADLYGAVNEIEYTISSRDQKGYMKSVYVLKKQDIKEGTMAEKTGEIVVSRGVGIPKGGTVNISFQCRNYWGRDETLKYTFRVAGISNGRTPQVYFSDDFCEMLYLPLASEDVIMNYGRKDGKYLGSLRVIPFISDVASGAGVALDDSFQVPASILYQFDKKLRKVFAGTEQLEMGEKKISVQYTKKTHSSTSFFLGVSEPIFRECYGDYGKEQSGEISVYIKSYNSTDRVIRSLRAKGYDGVSTYRVSKTEYDPDRLQQRMNIFEIMGAILGVMFLVQILVHMIFYRIRRPEEFLMQTLGITVDRLLWIEAAELILELIPVLVLGGIVVWLLHYNEEARVMLDYYTVTGAVCVLLYNVVCVCASWLLHCRFYKKWLKRQIM</sequence>
<protein>
    <submittedName>
        <fullName evidence="6">ABC transporter ATP-binding protein</fullName>
    </submittedName>
</protein>
<dbReference type="InterPro" id="IPR003593">
    <property type="entry name" value="AAA+_ATPase"/>
</dbReference>
<keyword evidence="7" id="KW-1185">Reference proteome</keyword>
<evidence type="ECO:0000256" key="1">
    <source>
        <dbReference type="ARBA" id="ARBA00022448"/>
    </source>
</evidence>
<dbReference type="SUPFAM" id="SSF52540">
    <property type="entry name" value="P-loop containing nucleoside triphosphate hydrolases"/>
    <property type="match status" value="1"/>
</dbReference>
<dbReference type="Pfam" id="PF00005">
    <property type="entry name" value="ABC_tran"/>
    <property type="match status" value="1"/>
</dbReference>
<feature type="domain" description="ABC transporter" evidence="5">
    <location>
        <begin position="8"/>
        <end position="243"/>
    </location>
</feature>
<keyword evidence="4" id="KW-0812">Transmembrane</keyword>
<proteinExistence type="predicted"/>
<dbReference type="EMBL" id="JACRSX010000022">
    <property type="protein sequence ID" value="MBC8563429.1"/>
    <property type="molecule type" value="Genomic_DNA"/>
</dbReference>
<dbReference type="InterPro" id="IPR017911">
    <property type="entry name" value="MacB-like_ATP-bd"/>
</dbReference>
<dbReference type="InterPro" id="IPR027417">
    <property type="entry name" value="P-loop_NTPase"/>
</dbReference>
<dbReference type="GO" id="GO:0005524">
    <property type="term" value="F:ATP binding"/>
    <property type="evidence" value="ECO:0007669"/>
    <property type="project" value="UniProtKB-KW"/>
</dbReference>
<feature type="transmembrane region" description="Helical" evidence="4">
    <location>
        <begin position="694"/>
        <end position="717"/>
    </location>
</feature>
<keyword evidence="1" id="KW-0813">Transport</keyword>
<keyword evidence="2" id="KW-0547">Nucleotide-binding</keyword>
<evidence type="ECO:0000256" key="4">
    <source>
        <dbReference type="SAM" id="Phobius"/>
    </source>
</evidence>
<dbReference type="PROSITE" id="PS00211">
    <property type="entry name" value="ABC_TRANSPORTER_1"/>
    <property type="match status" value="1"/>
</dbReference>
<reference evidence="6 7" key="1">
    <citation type="submission" date="2020-08" db="EMBL/GenBank/DDBJ databases">
        <title>Genome public.</title>
        <authorList>
            <person name="Liu C."/>
            <person name="Sun Q."/>
        </authorList>
    </citation>
    <scope>NUCLEOTIDE SEQUENCE [LARGE SCALE GENOMIC DNA]</scope>
    <source>
        <strain evidence="6 7">NSJ-37</strain>
    </source>
</reference>
<organism evidence="6 7">
    <name type="scientific">Jutongia huaianensis</name>
    <dbReference type="NCBI Taxonomy" id="2763668"/>
    <lineage>
        <taxon>Bacteria</taxon>
        <taxon>Bacillati</taxon>
        <taxon>Bacillota</taxon>
        <taxon>Clostridia</taxon>
        <taxon>Lachnospirales</taxon>
        <taxon>Lachnospiraceae</taxon>
        <taxon>Jutongia</taxon>
    </lineage>
</organism>
<dbReference type="CDD" id="cd03255">
    <property type="entry name" value="ABC_MJ0796_LolCDE_FtsE"/>
    <property type="match status" value="1"/>
</dbReference>
<dbReference type="InterPro" id="IPR003439">
    <property type="entry name" value="ABC_transporter-like_ATP-bd"/>
</dbReference>
<accession>A0ABR7N477</accession>
<keyword evidence="4" id="KW-1133">Transmembrane helix</keyword>
<evidence type="ECO:0000259" key="5">
    <source>
        <dbReference type="PROSITE" id="PS50893"/>
    </source>
</evidence>
<dbReference type="SMART" id="SM00382">
    <property type="entry name" value="AAA"/>
    <property type="match status" value="1"/>
</dbReference>
<gene>
    <name evidence="6" type="ORF">H8704_12490</name>
</gene>
<keyword evidence="4" id="KW-0472">Membrane</keyword>
<feature type="transmembrane region" description="Helical" evidence="4">
    <location>
        <begin position="616"/>
        <end position="636"/>
    </location>
</feature>